<accession>A0A1H8V418</accession>
<evidence type="ECO:0000259" key="2">
    <source>
        <dbReference type="PROSITE" id="PS50943"/>
    </source>
</evidence>
<feature type="domain" description="HTH cro/C1-type" evidence="2">
    <location>
        <begin position="27"/>
        <end position="81"/>
    </location>
</feature>
<feature type="coiled-coil region" evidence="1">
    <location>
        <begin position="100"/>
        <end position="134"/>
    </location>
</feature>
<dbReference type="PROSITE" id="PS50943">
    <property type="entry name" value="HTH_CROC1"/>
    <property type="match status" value="1"/>
</dbReference>
<dbReference type="SMART" id="SM00530">
    <property type="entry name" value="HTH_XRE"/>
    <property type="match status" value="1"/>
</dbReference>
<dbReference type="CDD" id="cd00093">
    <property type="entry name" value="HTH_XRE"/>
    <property type="match status" value="1"/>
</dbReference>
<sequence length="140" mass="15348">MTTTETSDAVQQTDWYGPDVATFGDRLVAARDAAGMTQSQFSRRLGVKKSTVVAWEEDLSEPRANKLQMMAGLLSVSIGWLLTGQGEGVEALDEGGDPDLQAVLNEVRDIKAKLKQSEDQMARLEKRLRKMLLAQQLPAA</sequence>
<dbReference type="GO" id="GO:0003677">
    <property type="term" value="F:DNA binding"/>
    <property type="evidence" value="ECO:0007669"/>
    <property type="project" value="InterPro"/>
</dbReference>
<keyword evidence="4" id="KW-1185">Reference proteome</keyword>
<dbReference type="STRING" id="569882.SAMN04490248_12515"/>
<dbReference type="Proteomes" id="UP000198893">
    <property type="component" value="Unassembled WGS sequence"/>
</dbReference>
<evidence type="ECO:0000313" key="4">
    <source>
        <dbReference type="Proteomes" id="UP000198893"/>
    </source>
</evidence>
<name>A0A1H8V418_9RHOB</name>
<evidence type="ECO:0000256" key="1">
    <source>
        <dbReference type="SAM" id="Coils"/>
    </source>
</evidence>
<dbReference type="Gene3D" id="1.10.260.40">
    <property type="entry name" value="lambda repressor-like DNA-binding domains"/>
    <property type="match status" value="1"/>
</dbReference>
<evidence type="ECO:0000313" key="3">
    <source>
        <dbReference type="EMBL" id="SEP10242.1"/>
    </source>
</evidence>
<reference evidence="3 4" key="1">
    <citation type="submission" date="2016-10" db="EMBL/GenBank/DDBJ databases">
        <authorList>
            <person name="de Groot N.N."/>
        </authorList>
    </citation>
    <scope>NUCLEOTIDE SEQUENCE [LARGE SCALE GENOMIC DNA]</scope>
    <source>
        <strain evidence="3 4">DSM 27842</strain>
    </source>
</reference>
<organism evidence="3 4">
    <name type="scientific">Salinihabitans flavidus</name>
    <dbReference type="NCBI Taxonomy" id="569882"/>
    <lineage>
        <taxon>Bacteria</taxon>
        <taxon>Pseudomonadati</taxon>
        <taxon>Pseudomonadota</taxon>
        <taxon>Alphaproteobacteria</taxon>
        <taxon>Rhodobacterales</taxon>
        <taxon>Roseobacteraceae</taxon>
        <taxon>Salinihabitans</taxon>
    </lineage>
</organism>
<dbReference type="EMBL" id="FODS01000025">
    <property type="protein sequence ID" value="SEP10242.1"/>
    <property type="molecule type" value="Genomic_DNA"/>
</dbReference>
<dbReference type="RefSeq" id="WP_093119978.1">
    <property type="nucleotide sequence ID" value="NZ_FODS01000025.1"/>
</dbReference>
<dbReference type="Pfam" id="PF01381">
    <property type="entry name" value="HTH_3"/>
    <property type="match status" value="1"/>
</dbReference>
<gene>
    <name evidence="3" type="ORF">SAMN04490248_12515</name>
</gene>
<dbReference type="OrthoDB" id="5659783at2"/>
<dbReference type="SUPFAM" id="SSF47413">
    <property type="entry name" value="lambda repressor-like DNA-binding domains"/>
    <property type="match status" value="1"/>
</dbReference>
<protein>
    <submittedName>
        <fullName evidence="3">Transcriptional regulator, contains XRE-family HTH domain</fullName>
    </submittedName>
</protein>
<proteinExistence type="predicted"/>
<dbReference type="InterPro" id="IPR001387">
    <property type="entry name" value="Cro/C1-type_HTH"/>
</dbReference>
<dbReference type="InterPro" id="IPR010982">
    <property type="entry name" value="Lambda_DNA-bd_dom_sf"/>
</dbReference>
<dbReference type="AlphaFoldDB" id="A0A1H8V418"/>
<keyword evidence="1" id="KW-0175">Coiled coil</keyword>